<evidence type="ECO:0000313" key="3">
    <source>
        <dbReference type="Proteomes" id="UP000019488"/>
    </source>
</evidence>
<sequence length="159" mass="18230">MIINLAWISFNDAQYKSVSFIINSTVTSVWEAFIIDVAVTLLEVAQARFAKMMSYKFDMALGGWTGDIYPFSMLQQFYSTFPHNHAKSKDHHYDQLLNKIQYHDLNNSLRGLSRSKQCVIIKRSAVDSTPFNIHMKLLVAVEESKRPGQCRCLAFVMKA</sequence>
<gene>
    <name evidence="2" type="ORF">FD41_GL000995</name>
    <name evidence="1" type="ORF">JCM14108_2170</name>
</gene>
<reference evidence="1" key="1">
    <citation type="journal article" date="2014" name="Genome Announc.">
        <title>Draft Genome Sequences of Two Lactobacillus Strains, L. farraginis JCM 14108T and L. composti JCM 14202T, Isolated from Compost of Distilled Shochu Residue.</title>
        <authorList>
            <person name="Yuki M."/>
            <person name="Oshima K."/>
            <person name="Suda W."/>
            <person name="Kitahara M."/>
            <person name="Kitamura K."/>
            <person name="Iida T."/>
            <person name="Hattori M."/>
            <person name="Ohkuma M."/>
        </authorList>
    </citation>
    <scope>NUCLEOTIDE SEQUENCE [LARGE SCALE GENOMIC DNA]</scope>
    <source>
        <strain evidence="1">JCM 14108</strain>
    </source>
</reference>
<dbReference type="Proteomes" id="UP000051966">
    <property type="component" value="Unassembled WGS sequence"/>
</dbReference>
<keyword evidence="4" id="KW-1185">Reference proteome</keyword>
<dbReference type="Gene3D" id="3.10.105.10">
    <property type="entry name" value="Dipeptide-binding Protein, Domain 3"/>
    <property type="match status" value="1"/>
</dbReference>
<accession>X0QEW6</accession>
<dbReference type="SUPFAM" id="SSF53850">
    <property type="entry name" value="Periplasmic binding protein-like II"/>
    <property type="match status" value="1"/>
</dbReference>
<organism evidence="1 3">
    <name type="scientific">Lentilactobacillus farraginis DSM 18382 = JCM 14108</name>
    <dbReference type="NCBI Taxonomy" id="1423743"/>
    <lineage>
        <taxon>Bacteria</taxon>
        <taxon>Bacillati</taxon>
        <taxon>Bacillota</taxon>
        <taxon>Bacilli</taxon>
        <taxon>Lactobacillales</taxon>
        <taxon>Lactobacillaceae</taxon>
        <taxon>Lentilactobacillus</taxon>
    </lineage>
</organism>
<comment type="caution">
    <text evidence="1">The sequence shown here is derived from an EMBL/GenBank/DDBJ whole genome shotgun (WGS) entry which is preliminary data.</text>
</comment>
<dbReference type="EMBL" id="BAKI01000025">
    <property type="protein sequence ID" value="GAF37155.1"/>
    <property type="molecule type" value="Genomic_DNA"/>
</dbReference>
<reference evidence="2 4" key="2">
    <citation type="journal article" date="2015" name="Genome Announc.">
        <title>Expanding the biotechnology potential of lactobacilli through comparative genomics of 213 strains and associated genera.</title>
        <authorList>
            <person name="Sun Z."/>
            <person name="Harris H.M."/>
            <person name="McCann A."/>
            <person name="Guo C."/>
            <person name="Argimon S."/>
            <person name="Zhang W."/>
            <person name="Yang X."/>
            <person name="Jeffery I.B."/>
            <person name="Cooney J.C."/>
            <person name="Kagawa T.F."/>
            <person name="Liu W."/>
            <person name="Song Y."/>
            <person name="Salvetti E."/>
            <person name="Wrobel A."/>
            <person name="Rasinkangas P."/>
            <person name="Parkhill J."/>
            <person name="Rea M.C."/>
            <person name="O'Sullivan O."/>
            <person name="Ritari J."/>
            <person name="Douillard F.P."/>
            <person name="Paul Ross R."/>
            <person name="Yang R."/>
            <person name="Briner A.E."/>
            <person name="Felis G.E."/>
            <person name="de Vos W.M."/>
            <person name="Barrangou R."/>
            <person name="Klaenhammer T.R."/>
            <person name="Caufield P.W."/>
            <person name="Cui Y."/>
            <person name="Zhang H."/>
            <person name="O'Toole P.W."/>
        </authorList>
    </citation>
    <scope>NUCLEOTIDE SEQUENCE [LARGE SCALE GENOMIC DNA]</scope>
    <source>
        <strain evidence="2 4">DSM 18382</strain>
    </source>
</reference>
<evidence type="ECO:0000313" key="1">
    <source>
        <dbReference type="EMBL" id="GAF37155.1"/>
    </source>
</evidence>
<name>X0QEW6_9LACO</name>
<dbReference type="EMBL" id="AZFY01000122">
    <property type="protein sequence ID" value="KRM03956.1"/>
    <property type="molecule type" value="Genomic_DNA"/>
</dbReference>
<evidence type="ECO:0000313" key="4">
    <source>
        <dbReference type="Proteomes" id="UP000051966"/>
    </source>
</evidence>
<dbReference type="AlphaFoldDB" id="X0QEW6"/>
<dbReference type="Proteomes" id="UP000019488">
    <property type="component" value="Unassembled WGS sequence"/>
</dbReference>
<proteinExistence type="predicted"/>
<evidence type="ECO:0000313" key="2">
    <source>
        <dbReference type="EMBL" id="KRM03956.1"/>
    </source>
</evidence>
<protein>
    <submittedName>
        <fullName evidence="1">Uncharacterized protein</fullName>
    </submittedName>
</protein>